<dbReference type="InterPro" id="IPR058245">
    <property type="entry name" value="NreC/VraR/RcsB-like_REC"/>
</dbReference>
<organism evidence="3 4">
    <name type="scientific">Puia dinghuensis</name>
    <dbReference type="NCBI Taxonomy" id="1792502"/>
    <lineage>
        <taxon>Bacteria</taxon>
        <taxon>Pseudomonadati</taxon>
        <taxon>Bacteroidota</taxon>
        <taxon>Chitinophagia</taxon>
        <taxon>Chitinophagales</taxon>
        <taxon>Chitinophagaceae</taxon>
        <taxon>Puia</taxon>
    </lineage>
</organism>
<dbReference type="InterPro" id="IPR051015">
    <property type="entry name" value="EvgA-like"/>
</dbReference>
<dbReference type="SMART" id="SM00448">
    <property type="entry name" value="REC"/>
    <property type="match status" value="1"/>
</dbReference>
<dbReference type="Pfam" id="PF00072">
    <property type="entry name" value="Response_reg"/>
    <property type="match status" value="1"/>
</dbReference>
<protein>
    <recommendedName>
        <fullName evidence="2">Response regulatory domain-containing protein</fullName>
    </recommendedName>
</protein>
<comment type="caution">
    <text evidence="3">The sequence shown here is derived from an EMBL/GenBank/DDBJ whole genome shotgun (WGS) entry which is preliminary data.</text>
</comment>
<dbReference type="PROSITE" id="PS50110">
    <property type="entry name" value="RESPONSE_REGULATORY"/>
    <property type="match status" value="1"/>
</dbReference>
<reference evidence="3" key="2">
    <citation type="submission" date="2020-09" db="EMBL/GenBank/DDBJ databases">
        <authorList>
            <person name="Sun Q."/>
            <person name="Zhou Y."/>
        </authorList>
    </citation>
    <scope>NUCLEOTIDE SEQUENCE</scope>
    <source>
        <strain evidence="3">CGMCC 1.15448</strain>
    </source>
</reference>
<dbReference type="GO" id="GO:0000160">
    <property type="term" value="P:phosphorelay signal transduction system"/>
    <property type="evidence" value="ECO:0007669"/>
    <property type="project" value="InterPro"/>
</dbReference>
<dbReference type="EMBL" id="BMJC01000007">
    <property type="protein sequence ID" value="GGB23436.1"/>
    <property type="molecule type" value="Genomic_DNA"/>
</dbReference>
<keyword evidence="1" id="KW-0597">Phosphoprotein</keyword>
<dbReference type="AlphaFoldDB" id="A0A8J2UIP8"/>
<proteinExistence type="predicted"/>
<evidence type="ECO:0000313" key="3">
    <source>
        <dbReference type="EMBL" id="GGB23436.1"/>
    </source>
</evidence>
<evidence type="ECO:0000256" key="1">
    <source>
        <dbReference type="PROSITE-ProRule" id="PRU00169"/>
    </source>
</evidence>
<feature type="modified residue" description="4-aspartylphosphate" evidence="1">
    <location>
        <position position="61"/>
    </location>
</feature>
<dbReference type="RefSeq" id="WP_188937703.1">
    <property type="nucleotide sequence ID" value="NZ_BMJC01000007.1"/>
</dbReference>
<evidence type="ECO:0000313" key="4">
    <source>
        <dbReference type="Proteomes" id="UP000607559"/>
    </source>
</evidence>
<dbReference type="Proteomes" id="UP000607559">
    <property type="component" value="Unassembled WGS sequence"/>
</dbReference>
<reference evidence="3" key="1">
    <citation type="journal article" date="2014" name="Int. J. Syst. Evol. Microbiol.">
        <title>Complete genome sequence of Corynebacterium casei LMG S-19264T (=DSM 44701T), isolated from a smear-ripened cheese.</title>
        <authorList>
            <consortium name="US DOE Joint Genome Institute (JGI-PGF)"/>
            <person name="Walter F."/>
            <person name="Albersmeier A."/>
            <person name="Kalinowski J."/>
            <person name="Ruckert C."/>
        </authorList>
    </citation>
    <scope>NUCLEOTIDE SEQUENCE</scope>
    <source>
        <strain evidence="3">CGMCC 1.15448</strain>
    </source>
</reference>
<gene>
    <name evidence="3" type="ORF">GCM10011511_54120</name>
</gene>
<dbReference type="SUPFAM" id="SSF52172">
    <property type="entry name" value="CheY-like"/>
    <property type="match status" value="1"/>
</dbReference>
<dbReference type="InterPro" id="IPR011006">
    <property type="entry name" value="CheY-like_superfamily"/>
</dbReference>
<name>A0A8J2UIP8_9BACT</name>
<feature type="domain" description="Response regulatory" evidence="2">
    <location>
        <begin position="9"/>
        <end position="126"/>
    </location>
</feature>
<evidence type="ECO:0000259" key="2">
    <source>
        <dbReference type="PROSITE" id="PS50110"/>
    </source>
</evidence>
<dbReference type="CDD" id="cd17535">
    <property type="entry name" value="REC_NarL-like"/>
    <property type="match status" value="1"/>
</dbReference>
<dbReference type="PANTHER" id="PTHR45566:SF2">
    <property type="entry name" value="NARL SUBFAMILY"/>
    <property type="match status" value="1"/>
</dbReference>
<keyword evidence="4" id="KW-1185">Reference proteome</keyword>
<dbReference type="PANTHER" id="PTHR45566">
    <property type="entry name" value="HTH-TYPE TRANSCRIPTIONAL REGULATOR YHJB-RELATED"/>
    <property type="match status" value="1"/>
</dbReference>
<sequence>MTIDKKAISVVLVDDHIHFRNELATLIGSFAEFVVPWQADNGRQLVERLTQTPAPDIVLLDVNMPEMDGYETAAWLRTNYPGVKVLALSMYDSQKTITRMLDLGARGFVLKDVEPVEIRAALLDVAEQ</sequence>
<dbReference type="Gene3D" id="3.40.50.2300">
    <property type="match status" value="1"/>
</dbReference>
<accession>A0A8J2UIP8</accession>
<dbReference type="InterPro" id="IPR001789">
    <property type="entry name" value="Sig_transdc_resp-reg_receiver"/>
</dbReference>